<sequence>MLRKKLVADQIQSLKSRNPEKLSILRYILAQIKNKEIDKKSDLNDEEVIFVLRKIAKELNESIEAFTKGKREDLVLTSQNQLRIVTTYLPEELSDDQLKKEIEKIISENQDVYKQNPKAIIGVCIGKLKNQADSSRIVKLLHSIIKL</sequence>
<dbReference type="InterPro" id="IPR019004">
    <property type="entry name" value="YqeY/Aim41"/>
</dbReference>
<dbReference type="GO" id="GO:0016884">
    <property type="term" value="F:carbon-nitrogen ligase activity, with glutamine as amido-N-donor"/>
    <property type="evidence" value="ECO:0007669"/>
    <property type="project" value="InterPro"/>
</dbReference>
<dbReference type="Gene3D" id="1.10.10.410">
    <property type="match status" value="1"/>
</dbReference>
<evidence type="ECO:0000313" key="1">
    <source>
        <dbReference type="EMBL" id="OGK41526.1"/>
    </source>
</evidence>
<gene>
    <name evidence="1" type="ORF">A2954_00805</name>
</gene>
<accession>A0A1F7IDT8</accession>
<dbReference type="Gene3D" id="1.10.1510.10">
    <property type="entry name" value="Uncharacterised protein YqeY/AIM41 PF09424, N-terminal domain"/>
    <property type="match status" value="1"/>
</dbReference>
<comment type="caution">
    <text evidence="1">The sequence shown here is derived from an EMBL/GenBank/DDBJ whole genome shotgun (WGS) entry which is preliminary data.</text>
</comment>
<dbReference type="InterPro" id="IPR003789">
    <property type="entry name" value="Asn/Gln_tRNA_amidoTrase-B-like"/>
</dbReference>
<dbReference type="PANTHER" id="PTHR28055:SF1">
    <property type="entry name" value="ALTERED INHERITANCE OF MITOCHONDRIA PROTEIN 41, MITOCHONDRIAL"/>
    <property type="match status" value="1"/>
</dbReference>
<dbReference type="Pfam" id="PF09424">
    <property type="entry name" value="YqeY"/>
    <property type="match status" value="1"/>
</dbReference>
<organism evidence="1 2">
    <name type="scientific">Candidatus Roizmanbacteria bacterium RIFCSPLOWO2_01_FULL_37_12</name>
    <dbReference type="NCBI Taxonomy" id="1802056"/>
    <lineage>
        <taxon>Bacteria</taxon>
        <taxon>Candidatus Roizmaniibacteriota</taxon>
    </lineage>
</organism>
<dbReference type="SUPFAM" id="SSF89095">
    <property type="entry name" value="GatB/YqeY motif"/>
    <property type="match status" value="1"/>
</dbReference>
<evidence type="ECO:0000313" key="2">
    <source>
        <dbReference type="Proteomes" id="UP000177698"/>
    </source>
</evidence>
<dbReference type="STRING" id="1802056.A2954_00805"/>
<dbReference type="InterPro" id="IPR042184">
    <property type="entry name" value="YqeY/Aim41_N"/>
</dbReference>
<dbReference type="AlphaFoldDB" id="A0A1F7IDT8"/>
<dbReference type="InterPro" id="IPR023168">
    <property type="entry name" value="GatB_Yqey_C_2"/>
</dbReference>
<dbReference type="EMBL" id="MGAG01000011">
    <property type="protein sequence ID" value="OGK41526.1"/>
    <property type="molecule type" value="Genomic_DNA"/>
</dbReference>
<dbReference type="Proteomes" id="UP000177698">
    <property type="component" value="Unassembled WGS sequence"/>
</dbReference>
<evidence type="ECO:0008006" key="3">
    <source>
        <dbReference type="Google" id="ProtNLM"/>
    </source>
</evidence>
<reference evidence="1 2" key="1">
    <citation type="journal article" date="2016" name="Nat. Commun.">
        <title>Thousands of microbial genomes shed light on interconnected biogeochemical processes in an aquifer system.</title>
        <authorList>
            <person name="Anantharaman K."/>
            <person name="Brown C.T."/>
            <person name="Hug L.A."/>
            <person name="Sharon I."/>
            <person name="Castelle C.J."/>
            <person name="Probst A.J."/>
            <person name="Thomas B.C."/>
            <person name="Singh A."/>
            <person name="Wilkins M.J."/>
            <person name="Karaoz U."/>
            <person name="Brodie E.L."/>
            <person name="Williams K.H."/>
            <person name="Hubbard S.S."/>
            <person name="Banfield J.F."/>
        </authorList>
    </citation>
    <scope>NUCLEOTIDE SEQUENCE [LARGE SCALE GENOMIC DNA]</scope>
</reference>
<proteinExistence type="predicted"/>
<protein>
    <recommendedName>
        <fullName evidence="3">Asn/Gln amidotransferase domain-containing protein</fullName>
    </recommendedName>
</protein>
<dbReference type="PANTHER" id="PTHR28055">
    <property type="entry name" value="ALTERED INHERITANCE OF MITOCHONDRIA PROTEIN 41, MITOCHONDRIAL"/>
    <property type="match status" value="1"/>
</dbReference>
<name>A0A1F7IDT8_9BACT</name>